<gene>
    <name evidence="3" type="ORF">Fcan01_19263</name>
</gene>
<dbReference type="EMBL" id="LNIX01000016">
    <property type="protein sequence ID" value="OXA46114.1"/>
    <property type="molecule type" value="Genomic_DNA"/>
</dbReference>
<comment type="caution">
    <text evidence="3">The sequence shown here is derived from an EMBL/GenBank/DDBJ whole genome shotgun (WGS) entry which is preliminary data.</text>
</comment>
<proteinExistence type="predicted"/>
<keyword evidence="1" id="KW-0812">Transmembrane</keyword>
<dbReference type="Pfam" id="PF25000">
    <property type="entry name" value="DUF7779"/>
    <property type="match status" value="1"/>
</dbReference>
<reference evidence="3 4" key="1">
    <citation type="submission" date="2015-12" db="EMBL/GenBank/DDBJ databases">
        <title>The genome of Folsomia candida.</title>
        <authorList>
            <person name="Faddeeva A."/>
            <person name="Derks M.F."/>
            <person name="Anvar Y."/>
            <person name="Smit S."/>
            <person name="Van Straalen N."/>
            <person name="Roelofs D."/>
        </authorList>
    </citation>
    <scope>NUCLEOTIDE SEQUENCE [LARGE SCALE GENOMIC DNA]</scope>
    <source>
        <strain evidence="3 4">VU population</strain>
        <tissue evidence="3">Whole body</tissue>
    </source>
</reference>
<protein>
    <recommendedName>
        <fullName evidence="2">DUF7779 domain-containing protein</fullName>
    </recommendedName>
</protein>
<dbReference type="InterPro" id="IPR011990">
    <property type="entry name" value="TPR-like_helical_dom_sf"/>
</dbReference>
<accession>A0A226DMN7</accession>
<dbReference type="InterPro" id="IPR056681">
    <property type="entry name" value="DUF7779"/>
</dbReference>
<dbReference type="SUPFAM" id="SSF52540">
    <property type="entry name" value="P-loop containing nucleoside triphosphate hydrolases"/>
    <property type="match status" value="1"/>
</dbReference>
<evidence type="ECO:0000259" key="2">
    <source>
        <dbReference type="Pfam" id="PF25000"/>
    </source>
</evidence>
<dbReference type="Gene3D" id="3.40.50.300">
    <property type="entry name" value="P-loop containing nucleotide triphosphate hydrolases"/>
    <property type="match status" value="1"/>
</dbReference>
<dbReference type="Gene3D" id="1.25.40.10">
    <property type="entry name" value="Tetratricopeptide repeat domain"/>
    <property type="match status" value="1"/>
</dbReference>
<feature type="domain" description="DUF7779" evidence="2">
    <location>
        <begin position="364"/>
        <end position="437"/>
    </location>
</feature>
<evidence type="ECO:0000313" key="4">
    <source>
        <dbReference type="Proteomes" id="UP000198287"/>
    </source>
</evidence>
<evidence type="ECO:0000256" key="1">
    <source>
        <dbReference type="SAM" id="Phobius"/>
    </source>
</evidence>
<dbReference type="InterPro" id="IPR027417">
    <property type="entry name" value="P-loop_NTPase"/>
</dbReference>
<dbReference type="Proteomes" id="UP000198287">
    <property type="component" value="Unassembled WGS sequence"/>
</dbReference>
<name>A0A226DMN7_FOLCA</name>
<organism evidence="3 4">
    <name type="scientific">Folsomia candida</name>
    <name type="common">Springtail</name>
    <dbReference type="NCBI Taxonomy" id="158441"/>
    <lineage>
        <taxon>Eukaryota</taxon>
        <taxon>Metazoa</taxon>
        <taxon>Ecdysozoa</taxon>
        <taxon>Arthropoda</taxon>
        <taxon>Hexapoda</taxon>
        <taxon>Collembola</taxon>
        <taxon>Entomobryomorpha</taxon>
        <taxon>Isotomoidea</taxon>
        <taxon>Isotomidae</taxon>
        <taxon>Proisotominae</taxon>
        <taxon>Folsomia</taxon>
    </lineage>
</organism>
<feature type="transmembrane region" description="Helical" evidence="1">
    <location>
        <begin position="1396"/>
        <end position="1416"/>
    </location>
</feature>
<sequence>MENNFPLSDVVEILNRDDYLATQMEKFANLLNIPLSERIHLKDRENYDYITNLLQRWVGRRGKEDANLIKLIEILEKGELKSADTLRIQFGLNDSSNHDDNLPPTRLYVGRSEQEKDILGYRLNSNICIIHGPDGIGKTQFVLKTFKEGINFQFLSGHSITNLRTSLENLAKRLGYNISEQGGIQKSLTDLFKYVSRKGNMAPLVTVIDGLNLFGGETDELKQEIENFIRICSKGRKHFLVITSIRRDIIPLEDFETIVSRFMKLPIFANDEADKYVRSNLEAEDDYNIRELNSELGNYPLAIHQAVETIKFRGITIKTFLADYKSVGLSIDKQPAGSFKASMLSIMRMTMSQIVTEYPSGFLAVQILQLLAFMESDRILLQDLEQISSHWQNVDYTKVGQCTQLLSNFSCIDQDSDKSSVSMHRVVQKVVRLNLRKYQENGQNMEELQLSQFFQKLLNIPFMQESSKSRLTQLARMWTLFSHKYLITYRDLHEIPNQIYSRYVKLGLFSYAKSFIFQQKEIFAKQLGDHDVSTVDIAKSCANPMRNLGDYIKAEKLFRGVLIDEIKLRGVNHKETLDTEHWIVSMLFRQKRYDEAENEAKQLITKCQTANDKMLEMMVTQVLAFIIGRKGQCKYELGEYDDAINIFNNILEDFLEFRTHPDNLRSRYWLIMCKFRKDDSVDRVPILRSCVDELENIIKTQKELGWDDRHPDLEEAVKSKLMIVEEIEAMGPWGGSSVSIEISNVPQEQMVTPVRPNVVINVPVENVGINGDVVQGESTIPDKASEYLDAFEHCTTMIFTRKNLLFVLSPSPRLDQLRRNPVQHCWATFVILPEKSGLFPHNRRFMSQPCFVGQYLPSQYFIWMTTIKHEVQRYLTYWPVLDHLGMREVIIVDVDNLMEGSPLLRLNYHNLYHVTTPHVRIPNSQAWYTIDCVPSNCLFQLGITSKTVFKLNKYFWYSPFKLTHVSDNINLSHHGHHKIASLTTWNDFFEFVILQDVLKHDLRNFTRLHAMSPIGRIDEYDAINELTFLLHGVQSYSFVSCYKTRSNFYMVSALTSPFDKTSWRLLAASFYIVVLILTALHRKAISDWVFIVLGISVESSVLPSPRFYEAALRREERSLIGIYRIVAIWILMVGTILTNWYKTWFTMEMIIPTKYESPWERVMDVEGIQVLMPLRLLEGAHHDTMPRTASQRYRFFYFEILLQCKQIAEQSTTSKGLLAYKNKAKSLLKILLDRFGLDEGLMPINKTTSSDHYNPPLLEKTTLYDLPIQPVEYDEDDSYDILKRLTSCGKVALMEKKENIARITTFLNDNKDGIVFASGDGDSFFTTFIGWMLFPVRGSYPEKRLKVMISSGISAHWEFWYKKWKPDRLLDHFANWTHPRIETVSKLGVSSKITSGFYVCGILLGISTLVLLGEIVRHKLMKLSQATQSGVFMLVIDQ</sequence>
<evidence type="ECO:0000313" key="3">
    <source>
        <dbReference type="EMBL" id="OXA46114.1"/>
    </source>
</evidence>
<keyword evidence="4" id="KW-1185">Reference proteome</keyword>
<keyword evidence="1" id="KW-0472">Membrane</keyword>
<feature type="transmembrane region" description="Helical" evidence="1">
    <location>
        <begin position="1122"/>
        <end position="1141"/>
    </location>
</feature>
<dbReference type="SUPFAM" id="SSF48452">
    <property type="entry name" value="TPR-like"/>
    <property type="match status" value="1"/>
</dbReference>
<keyword evidence="1" id="KW-1133">Transmembrane helix</keyword>
<feature type="transmembrane region" description="Helical" evidence="1">
    <location>
        <begin position="1062"/>
        <end position="1080"/>
    </location>
</feature>
<dbReference type="OrthoDB" id="5985681at2759"/>